<gene>
    <name evidence="1" type="ORF">DFP72DRAFT_1042905</name>
</gene>
<evidence type="ECO:0000313" key="2">
    <source>
        <dbReference type="Proteomes" id="UP000521943"/>
    </source>
</evidence>
<organism evidence="1 2">
    <name type="scientific">Ephemerocybe angulata</name>
    <dbReference type="NCBI Taxonomy" id="980116"/>
    <lineage>
        <taxon>Eukaryota</taxon>
        <taxon>Fungi</taxon>
        <taxon>Dikarya</taxon>
        <taxon>Basidiomycota</taxon>
        <taxon>Agaricomycotina</taxon>
        <taxon>Agaricomycetes</taxon>
        <taxon>Agaricomycetidae</taxon>
        <taxon>Agaricales</taxon>
        <taxon>Agaricineae</taxon>
        <taxon>Psathyrellaceae</taxon>
        <taxon>Ephemerocybe</taxon>
    </lineage>
</organism>
<dbReference type="EMBL" id="JACGCI010000014">
    <property type="protein sequence ID" value="KAF6759748.1"/>
    <property type="molecule type" value="Genomic_DNA"/>
</dbReference>
<dbReference type="Proteomes" id="UP000521943">
    <property type="component" value="Unassembled WGS sequence"/>
</dbReference>
<reference evidence="1 2" key="1">
    <citation type="submission" date="2020-07" db="EMBL/GenBank/DDBJ databases">
        <title>Comparative genomics of pyrophilous fungi reveals a link between fire events and developmental genes.</title>
        <authorList>
            <consortium name="DOE Joint Genome Institute"/>
            <person name="Steindorff A.S."/>
            <person name="Carver A."/>
            <person name="Calhoun S."/>
            <person name="Stillman K."/>
            <person name="Liu H."/>
            <person name="Lipzen A."/>
            <person name="Pangilinan J."/>
            <person name="Labutti K."/>
            <person name="Bruns T.D."/>
            <person name="Grigoriev I.V."/>
        </authorList>
    </citation>
    <scope>NUCLEOTIDE SEQUENCE [LARGE SCALE GENOMIC DNA]</scope>
    <source>
        <strain evidence="1 2">CBS 144469</strain>
    </source>
</reference>
<protein>
    <submittedName>
        <fullName evidence="1">Uncharacterized protein</fullName>
    </submittedName>
</protein>
<comment type="caution">
    <text evidence="1">The sequence shown here is derived from an EMBL/GenBank/DDBJ whole genome shotgun (WGS) entry which is preliminary data.</text>
</comment>
<name>A0A8H6I6D9_9AGAR</name>
<evidence type="ECO:0000313" key="1">
    <source>
        <dbReference type="EMBL" id="KAF6759748.1"/>
    </source>
</evidence>
<proteinExistence type="predicted"/>
<dbReference type="AlphaFoldDB" id="A0A8H6I6D9"/>
<accession>A0A8H6I6D9</accession>
<keyword evidence="2" id="KW-1185">Reference proteome</keyword>
<sequence length="135" mass="15186">MMTIEGTGVFPILLSTKALLDRIGSATNPHHVEQINKRVPALEREIRALKSGQNMFSSINRLPGPEIMGMVFEFYHVDSSNWFCCSPWSCILHPVCTWVSSENQVVRCVQGRFRAKVIAARIGTDERPSTEELPI</sequence>
<dbReference type="OrthoDB" id="2269034at2759"/>